<feature type="compositionally biased region" description="Pro residues" evidence="4">
    <location>
        <begin position="644"/>
        <end position="654"/>
    </location>
</feature>
<feature type="region of interest" description="Disordered" evidence="4">
    <location>
        <begin position="732"/>
        <end position="1154"/>
    </location>
</feature>
<feature type="compositionally biased region" description="Basic and acidic residues" evidence="4">
    <location>
        <begin position="1121"/>
        <end position="1130"/>
    </location>
</feature>
<feature type="compositionally biased region" description="Polar residues" evidence="4">
    <location>
        <begin position="993"/>
        <end position="1013"/>
    </location>
</feature>
<proteinExistence type="predicted"/>
<feature type="region of interest" description="Disordered" evidence="4">
    <location>
        <begin position="621"/>
        <end position="718"/>
    </location>
</feature>
<feature type="compositionally biased region" description="Acidic residues" evidence="4">
    <location>
        <begin position="819"/>
        <end position="845"/>
    </location>
</feature>
<accession>A0A1Y2FVH4</accession>
<feature type="compositionally biased region" description="Pro residues" evidence="4">
    <location>
        <begin position="672"/>
        <end position="691"/>
    </location>
</feature>
<dbReference type="GeneID" id="63782520"/>
<feature type="compositionally biased region" description="Acidic residues" evidence="4">
    <location>
        <begin position="790"/>
        <end position="800"/>
    </location>
</feature>
<dbReference type="Gene3D" id="2.130.10.10">
    <property type="entry name" value="YVTN repeat-like/Quinoprotein amine dehydrogenase"/>
    <property type="match status" value="1"/>
</dbReference>
<dbReference type="Pfam" id="PF16755">
    <property type="entry name" value="Beta-prop_NUP159_NUP214"/>
    <property type="match status" value="1"/>
</dbReference>
<feature type="compositionally biased region" description="Basic and acidic residues" evidence="4">
    <location>
        <begin position="778"/>
        <end position="789"/>
    </location>
</feature>
<evidence type="ECO:0000313" key="7">
    <source>
        <dbReference type="Proteomes" id="UP000193685"/>
    </source>
</evidence>
<protein>
    <recommendedName>
        <fullName evidence="5">Nucleoporin Nup159/Nup146 N-terminal domain-containing protein</fullName>
    </recommendedName>
</protein>
<feature type="domain" description="Nucleoporin Nup159/Nup146 N-terminal" evidence="5">
    <location>
        <begin position="56"/>
        <end position="349"/>
    </location>
</feature>
<dbReference type="RefSeq" id="XP_040728062.1">
    <property type="nucleotide sequence ID" value="XM_040865921.1"/>
</dbReference>
<evidence type="ECO:0000313" key="6">
    <source>
        <dbReference type="EMBL" id="ORY87567.1"/>
    </source>
</evidence>
<dbReference type="AlphaFoldDB" id="A0A1Y2FVH4"/>
<keyword evidence="7" id="KW-1185">Reference proteome</keyword>
<dbReference type="OMA" id="ITHLAYT"/>
<evidence type="ECO:0000256" key="2">
    <source>
        <dbReference type="ARBA" id="ARBA00022448"/>
    </source>
</evidence>
<evidence type="ECO:0000256" key="3">
    <source>
        <dbReference type="ARBA" id="ARBA00023242"/>
    </source>
</evidence>
<reference evidence="6 7" key="1">
    <citation type="submission" date="2016-07" db="EMBL/GenBank/DDBJ databases">
        <title>Pervasive Adenine N6-methylation of Active Genes in Fungi.</title>
        <authorList>
            <consortium name="DOE Joint Genome Institute"/>
            <person name="Mondo S.J."/>
            <person name="Dannebaum R.O."/>
            <person name="Kuo R.C."/>
            <person name="Labutti K."/>
            <person name="Haridas S."/>
            <person name="Kuo A."/>
            <person name="Salamov A."/>
            <person name="Ahrendt S.R."/>
            <person name="Lipzen A."/>
            <person name="Sullivan W."/>
            <person name="Andreopoulos W.B."/>
            <person name="Clum A."/>
            <person name="Lindquist E."/>
            <person name="Daum C."/>
            <person name="Ramamoorthy G.K."/>
            <person name="Gryganskyi A."/>
            <person name="Culley D."/>
            <person name="Magnuson J.K."/>
            <person name="James T.Y."/>
            <person name="O'Malley M.A."/>
            <person name="Stajich J.E."/>
            <person name="Spatafora J.W."/>
            <person name="Visel A."/>
            <person name="Grigoriev I.V."/>
        </authorList>
    </citation>
    <scope>NUCLEOTIDE SEQUENCE [LARGE SCALE GENOMIC DNA]</scope>
    <source>
        <strain evidence="6 7">12-1054</strain>
    </source>
</reference>
<keyword evidence="3" id="KW-0539">Nucleus</keyword>
<dbReference type="GO" id="GO:0005634">
    <property type="term" value="C:nucleus"/>
    <property type="evidence" value="ECO:0007669"/>
    <property type="project" value="UniProtKB-SubCell"/>
</dbReference>
<dbReference type="Proteomes" id="UP000193685">
    <property type="component" value="Unassembled WGS sequence"/>
</dbReference>
<feature type="compositionally biased region" description="Basic and acidic residues" evidence="4">
    <location>
        <begin position="804"/>
        <end position="818"/>
    </location>
</feature>
<keyword evidence="2" id="KW-0813">Transport</keyword>
<feature type="region of interest" description="Disordered" evidence="4">
    <location>
        <begin position="1"/>
        <end position="30"/>
    </location>
</feature>
<name>A0A1Y2FVH4_PROLT</name>
<dbReference type="OrthoDB" id="248320at2759"/>
<feature type="compositionally biased region" description="Low complexity" evidence="4">
    <location>
        <begin position="904"/>
        <end position="927"/>
    </location>
</feature>
<dbReference type="EMBL" id="MCFI01000001">
    <property type="protein sequence ID" value="ORY87567.1"/>
    <property type="molecule type" value="Genomic_DNA"/>
</dbReference>
<feature type="compositionally biased region" description="Basic and acidic residues" evidence="4">
    <location>
        <begin position="555"/>
        <end position="564"/>
    </location>
</feature>
<feature type="compositionally biased region" description="Low complexity" evidence="4">
    <location>
        <begin position="951"/>
        <end position="960"/>
    </location>
</feature>
<comment type="caution">
    <text evidence="6">The sequence shown here is derived from an EMBL/GenBank/DDBJ whole genome shotgun (WGS) entry which is preliminary data.</text>
</comment>
<evidence type="ECO:0000256" key="4">
    <source>
        <dbReference type="SAM" id="MobiDB-lite"/>
    </source>
</evidence>
<evidence type="ECO:0000256" key="1">
    <source>
        <dbReference type="ARBA" id="ARBA00004123"/>
    </source>
</evidence>
<feature type="region of interest" description="Disordered" evidence="4">
    <location>
        <begin position="520"/>
        <end position="574"/>
    </location>
</feature>
<organism evidence="6 7">
    <name type="scientific">Protomyces lactucae-debilis</name>
    <dbReference type="NCBI Taxonomy" id="2754530"/>
    <lineage>
        <taxon>Eukaryota</taxon>
        <taxon>Fungi</taxon>
        <taxon>Dikarya</taxon>
        <taxon>Ascomycota</taxon>
        <taxon>Taphrinomycotina</taxon>
        <taxon>Taphrinomycetes</taxon>
        <taxon>Taphrinales</taxon>
        <taxon>Protomycetaceae</taxon>
        <taxon>Protomyces</taxon>
    </lineage>
</organism>
<feature type="compositionally biased region" description="Polar residues" evidence="4">
    <location>
        <begin position="928"/>
        <end position="946"/>
    </location>
</feature>
<dbReference type="SUPFAM" id="SSF117289">
    <property type="entry name" value="Nucleoporin domain"/>
    <property type="match status" value="1"/>
</dbReference>
<dbReference type="STRING" id="56484.A0A1Y2FVH4"/>
<comment type="subcellular location">
    <subcellularLocation>
        <location evidence="1">Nucleus</location>
    </subcellularLocation>
</comment>
<dbReference type="InterPro" id="IPR015943">
    <property type="entry name" value="WD40/YVTN_repeat-like_dom_sf"/>
</dbReference>
<sequence length="1175" mass="121247">MSSSNAFAALASTSDSQPTINVDETSEHPTTQQTFEAIGKDSQLLLSAGPFPTGYPQSRTQLFAISPDQSQYAYATSTHQLCTGPMQDLHDKLSGLQKKAVEYTAPKVQPVGAPITHLAYTSSSLVVATETNIAILTHDLVQTATTSLDCPLLQLVPNPVDDSIAFLGTDGKLRVSSTSIADTCTAIAWSQRGKQLIAGHSDGYLRQYTPSGALKASLPPPSASVGKVNAVAWLENNLFCILYSAADDELALYLLRRNPSSTELNYTLLYNASGSWGDTSHPPFYTIMPISKTLLLTASTTSADIGLISTVHNATLSFTTTSMMRYSVERDVEVSLVGIAIETRGTEKIVWVADNDGGLSAWKVIDSEHSLVEDALEVTPAVQATAAQVSASPFSASAAQAVPSPFSSAFAPSQTNSPFAAANPTTTPAQGAFSTSSNAFGSTAPAFGASSAFGKPSAFGSSAFGGTPTFGGFGTPTQQEKPNPFAGMATATEPKSPGFATSAFGSSAFGKGSASAFTGFPSTTTTSAPARATPSEPKRAPIMQLPDSDEEEGEDKLADIDAKEPQTTTSGDAFNMGGLGFTGAAAAATPTEKTSVFGKPGGFTFPSAQAGGFGFGSAKPAATTTGGSMASFGFGQGSSSLPAMPSPAPAPPIEDSPAPTGASKKVVDLPAMPAPAPAPPIEEDAPLPPSPKLVKSPVTEDAPLPPDPTSVKTALPDVSAALRATPNPVAEKKPFVFSLPSTSSSSTSEVKAESGTAVHDEVKQVPPFDFTAVADATPSKDDDFAKFSEEEGEFETDEDAVSPSKDEPDSGPDYHSDHDDSDAAEDSDEEEEEASDATQSEEEYEPSSSAFGPKAAAFQFASSTSSEQRASPFAPVSEHSRPGTAFSGGSAFDFRKAPSVQKDATPASPSAAISSSSPVAGAADAAATENQDAPKTTKFSIGSNTPAFDFTKPASTTSAASDKKAVEPVKTAVNVPAASTKAVDKTQEVSKAATDSPTASNELGKANSSSPFNFTPAPEKKAQPTFNFGGPAATAQKPAQQVFLLGSDSEESQGKPASNKPVQVESKFEAVRTDAVPSAPAKAQAIDPVAPTRGSRAADGSLSKHTSKSKSPQARGKSKSKSPDARRESFPKGPPVLAAFKTLEEVSQPKSTETDEIARQLDLLYQQANQELPII</sequence>
<feature type="compositionally biased region" description="Low complexity" evidence="4">
    <location>
        <begin position="855"/>
        <end position="866"/>
    </location>
</feature>
<evidence type="ECO:0000259" key="5">
    <source>
        <dbReference type="Pfam" id="PF16755"/>
    </source>
</evidence>
<feature type="compositionally biased region" description="Low complexity" evidence="4">
    <location>
        <begin position="520"/>
        <end position="535"/>
    </location>
</feature>
<dbReference type="InterPro" id="IPR039462">
    <property type="entry name" value="Nup159/Nup146_N"/>
</dbReference>
<gene>
    <name evidence="6" type="ORF">BCR37DRAFT_1102</name>
</gene>